<dbReference type="EMBL" id="MT141955">
    <property type="protein sequence ID" value="QJA72486.1"/>
    <property type="molecule type" value="Genomic_DNA"/>
</dbReference>
<dbReference type="SMART" id="SM00306">
    <property type="entry name" value="HintN"/>
    <property type="match status" value="1"/>
</dbReference>
<accession>A0A6M3JRC4</accession>
<dbReference type="SUPFAM" id="SSF51294">
    <property type="entry name" value="Hedgehog/intein (Hint) domain"/>
    <property type="match status" value="1"/>
</dbReference>
<dbReference type="Gene3D" id="3.30.420.280">
    <property type="match status" value="1"/>
</dbReference>
<sequence length="520" mass="59184">MTTTIRRTLTDKQKEALLLIRRHDRVLLSGGARSGKTHLLCEHIIHRAYKHPGSRFLVARYRYSHAKLSVWNQTLVPMVKVIFPPDDYEINKSEMFIHLFNDSEIWLGGFDDKERTEKILGTEYLDVYFNEVSQISFDSVIVGLTRLAQKIEGATNKAYFDCNPPSPLHWSHRLFIEGVDPKDNTAVKNPGMYGYLQMNPVDNRENLPPGYIENNLETLPERARKRFLLGEWVKAEGAIFENLSEAMIEDPTGWPKMEEYTAGVDFGLNASAVLIGWCGDHIYIVDEAGGYNMTASALDKSMRQKWSGDGNGKTRYDYIAYCDPSGGERIQEIYQGTQANNSVEPGLDFVNKKIEAGQFHVSKYCSGWISEAFNYRRDEKERIVKEDDHYCLVGDMMITMDKGHKPLAKVRRGDKVRTRGGIRPVVWAGVTKKNAEVYELTLADGKRVIGTKDHPVWMNGMIPLGEYRKGKIIRRVKDPYHVYNLTVDGEHEYYANGILVANCDAARYGIFSRVGGFVLV</sequence>
<dbReference type="PROSITE" id="PS50818">
    <property type="entry name" value="INTEIN_C_TER"/>
    <property type="match status" value="1"/>
</dbReference>
<dbReference type="InterPro" id="IPR006141">
    <property type="entry name" value="Intein_N"/>
</dbReference>
<dbReference type="CDD" id="cd00081">
    <property type="entry name" value="Hint"/>
    <property type="match status" value="1"/>
</dbReference>
<dbReference type="SUPFAM" id="SSF52540">
    <property type="entry name" value="P-loop containing nucleoside triphosphate hydrolases"/>
    <property type="match status" value="1"/>
</dbReference>
<evidence type="ECO:0000313" key="2">
    <source>
        <dbReference type="EMBL" id="QJA72486.1"/>
    </source>
</evidence>
<dbReference type="InterPro" id="IPR030934">
    <property type="entry name" value="Intein_C"/>
</dbReference>
<dbReference type="GO" id="GO:0016539">
    <property type="term" value="P:intein-mediated protein splicing"/>
    <property type="evidence" value="ECO:0007669"/>
    <property type="project" value="InterPro"/>
</dbReference>
<evidence type="ECO:0000259" key="1">
    <source>
        <dbReference type="SMART" id="SM00306"/>
    </source>
</evidence>
<dbReference type="InterPro" id="IPR003587">
    <property type="entry name" value="Hint_dom_N"/>
</dbReference>
<dbReference type="InterPro" id="IPR027417">
    <property type="entry name" value="P-loop_NTPase"/>
</dbReference>
<dbReference type="PROSITE" id="PS50817">
    <property type="entry name" value="INTEIN_N_TER"/>
    <property type="match status" value="1"/>
</dbReference>
<dbReference type="NCBIfam" id="TIGR01443">
    <property type="entry name" value="intein_Cterm"/>
    <property type="match status" value="1"/>
</dbReference>
<dbReference type="Gene3D" id="2.170.16.10">
    <property type="entry name" value="Hedgehog/Intein (Hint) domain"/>
    <property type="match status" value="1"/>
</dbReference>
<dbReference type="Pfam" id="PF03237">
    <property type="entry name" value="Terminase_6N"/>
    <property type="match status" value="1"/>
</dbReference>
<feature type="domain" description="Hint" evidence="1">
    <location>
        <begin position="389"/>
        <end position="477"/>
    </location>
</feature>
<name>A0A6M3JRC4_9ZZZZ</name>
<dbReference type="InterPro" id="IPR036844">
    <property type="entry name" value="Hint_dom_sf"/>
</dbReference>
<proteinExistence type="predicted"/>
<protein>
    <submittedName>
        <fullName evidence="2">Putative terminase</fullName>
    </submittedName>
</protein>
<organism evidence="2">
    <name type="scientific">viral metagenome</name>
    <dbReference type="NCBI Taxonomy" id="1070528"/>
    <lineage>
        <taxon>unclassified sequences</taxon>
        <taxon>metagenomes</taxon>
        <taxon>organismal metagenomes</taxon>
    </lineage>
</organism>
<dbReference type="Gene3D" id="3.40.50.300">
    <property type="entry name" value="P-loop containing nucleotide triphosphate hydrolases"/>
    <property type="match status" value="1"/>
</dbReference>
<gene>
    <name evidence="2" type="ORF">MM415A02746_0002</name>
</gene>
<reference evidence="2" key="1">
    <citation type="submission" date="2020-03" db="EMBL/GenBank/DDBJ databases">
        <title>The deep terrestrial virosphere.</title>
        <authorList>
            <person name="Holmfeldt K."/>
            <person name="Nilsson E."/>
            <person name="Simone D."/>
            <person name="Lopez-Fernandez M."/>
            <person name="Wu X."/>
            <person name="de Brujin I."/>
            <person name="Lundin D."/>
            <person name="Andersson A."/>
            <person name="Bertilsson S."/>
            <person name="Dopson M."/>
        </authorList>
    </citation>
    <scope>NUCLEOTIDE SEQUENCE</scope>
    <source>
        <strain evidence="2">MM415A02746</strain>
    </source>
</reference>
<dbReference type="AlphaFoldDB" id="A0A6M3JRC4"/>